<keyword evidence="10" id="KW-1185">Reference proteome</keyword>
<dbReference type="InterPro" id="IPR013783">
    <property type="entry name" value="Ig-like_fold"/>
</dbReference>
<keyword evidence="5" id="KW-0624">Polysaccharide degradation</keyword>
<dbReference type="InterPro" id="IPR012341">
    <property type="entry name" value="6hp_glycosidase-like_sf"/>
</dbReference>
<name>A0A1I2MCV2_9BACT</name>
<feature type="chain" id="PRO_5011693038" evidence="6">
    <location>
        <begin position="20"/>
        <end position="595"/>
    </location>
</feature>
<dbReference type="PANTHER" id="PTHR22298">
    <property type="entry name" value="ENDO-1,4-BETA-GLUCANASE"/>
    <property type="match status" value="1"/>
</dbReference>
<dbReference type="Pfam" id="PF02927">
    <property type="entry name" value="CelD_N"/>
    <property type="match status" value="1"/>
</dbReference>
<reference evidence="9 10" key="1">
    <citation type="submission" date="2016-10" db="EMBL/GenBank/DDBJ databases">
        <authorList>
            <person name="de Groot N.N."/>
        </authorList>
    </citation>
    <scope>NUCLEOTIDE SEQUENCE [LARGE SCALE GENOMIC DNA]</scope>
    <source>
        <strain evidence="9 10">CGMCC 1.9156</strain>
    </source>
</reference>
<dbReference type="InterPro" id="IPR001701">
    <property type="entry name" value="Glyco_hydro_9"/>
</dbReference>
<feature type="domain" description="Cellulase Ig-like" evidence="8">
    <location>
        <begin position="24"/>
        <end position="106"/>
    </location>
</feature>
<protein>
    <submittedName>
        <fullName evidence="9">N-terminal ig-like domain of cellulase</fullName>
    </submittedName>
</protein>
<keyword evidence="2" id="KW-0378">Hydrolase</keyword>
<dbReference type="CDD" id="cd02850">
    <property type="entry name" value="E_set_Cellulase_N"/>
    <property type="match status" value="1"/>
</dbReference>
<dbReference type="InterPro" id="IPR004197">
    <property type="entry name" value="Cellulase_Ig-like"/>
</dbReference>
<accession>A0A1I2MCV2</accession>
<keyword evidence="4" id="KW-0326">Glycosidase</keyword>
<gene>
    <name evidence="9" type="ORF">SAMN05216283_1193</name>
</gene>
<proteinExistence type="inferred from homology"/>
<dbReference type="Pfam" id="PF00759">
    <property type="entry name" value="Glyco_hydro_9"/>
    <property type="match status" value="1"/>
</dbReference>
<organism evidence="9 10">
    <name type="scientific">Sunxiuqinia elliptica</name>
    <dbReference type="NCBI Taxonomy" id="655355"/>
    <lineage>
        <taxon>Bacteria</taxon>
        <taxon>Pseudomonadati</taxon>
        <taxon>Bacteroidota</taxon>
        <taxon>Bacteroidia</taxon>
        <taxon>Marinilabiliales</taxon>
        <taxon>Prolixibacteraceae</taxon>
        <taxon>Sunxiuqinia</taxon>
    </lineage>
</organism>
<dbReference type="RefSeq" id="WP_212733564.1">
    <property type="nucleotide sequence ID" value="NZ_FONW01000019.1"/>
</dbReference>
<dbReference type="EMBL" id="FONW01000019">
    <property type="protein sequence ID" value="SFF87387.1"/>
    <property type="molecule type" value="Genomic_DNA"/>
</dbReference>
<dbReference type="GO" id="GO:0008810">
    <property type="term" value="F:cellulase activity"/>
    <property type="evidence" value="ECO:0007669"/>
    <property type="project" value="InterPro"/>
</dbReference>
<dbReference type="Proteomes" id="UP000198964">
    <property type="component" value="Unassembled WGS sequence"/>
</dbReference>
<evidence type="ECO:0000259" key="8">
    <source>
        <dbReference type="Pfam" id="PF02927"/>
    </source>
</evidence>
<evidence type="ECO:0000256" key="5">
    <source>
        <dbReference type="ARBA" id="ARBA00023326"/>
    </source>
</evidence>
<evidence type="ECO:0000256" key="3">
    <source>
        <dbReference type="ARBA" id="ARBA00023277"/>
    </source>
</evidence>
<dbReference type="SUPFAM" id="SSF48208">
    <property type="entry name" value="Six-hairpin glycosidases"/>
    <property type="match status" value="1"/>
</dbReference>
<keyword evidence="6" id="KW-0732">Signal</keyword>
<feature type="signal peptide" evidence="6">
    <location>
        <begin position="1"/>
        <end position="19"/>
    </location>
</feature>
<evidence type="ECO:0000313" key="9">
    <source>
        <dbReference type="EMBL" id="SFF87387.1"/>
    </source>
</evidence>
<dbReference type="InterPro" id="IPR014756">
    <property type="entry name" value="Ig_E-set"/>
</dbReference>
<comment type="similarity">
    <text evidence="1">Belongs to the glycosyl hydrolase 9 (cellulase E) family.</text>
</comment>
<evidence type="ECO:0000256" key="2">
    <source>
        <dbReference type="ARBA" id="ARBA00022801"/>
    </source>
</evidence>
<feature type="domain" description="Glycoside hydrolase family 9" evidence="7">
    <location>
        <begin position="128"/>
        <end position="539"/>
    </location>
</feature>
<evidence type="ECO:0000259" key="7">
    <source>
        <dbReference type="Pfam" id="PF00759"/>
    </source>
</evidence>
<dbReference type="Gene3D" id="2.60.40.10">
    <property type="entry name" value="Immunoglobulins"/>
    <property type="match status" value="1"/>
</dbReference>
<dbReference type="Gene3D" id="1.50.10.10">
    <property type="match status" value="1"/>
</dbReference>
<dbReference type="STRING" id="655355.SAMN05216283_1193"/>
<keyword evidence="3" id="KW-0119">Carbohydrate metabolism</keyword>
<evidence type="ECO:0000313" key="10">
    <source>
        <dbReference type="Proteomes" id="UP000198964"/>
    </source>
</evidence>
<evidence type="ECO:0000256" key="1">
    <source>
        <dbReference type="ARBA" id="ARBA00007072"/>
    </source>
</evidence>
<evidence type="ECO:0000256" key="4">
    <source>
        <dbReference type="ARBA" id="ARBA00023295"/>
    </source>
</evidence>
<dbReference type="AlphaFoldDB" id="A0A1I2MCV2"/>
<evidence type="ECO:0000256" key="6">
    <source>
        <dbReference type="SAM" id="SignalP"/>
    </source>
</evidence>
<dbReference type="SUPFAM" id="SSF81296">
    <property type="entry name" value="E set domains"/>
    <property type="match status" value="1"/>
</dbReference>
<dbReference type="InterPro" id="IPR008928">
    <property type="entry name" value="6-hairpin_glycosidase_sf"/>
</dbReference>
<dbReference type="GO" id="GO:0000272">
    <property type="term" value="P:polysaccharide catabolic process"/>
    <property type="evidence" value="ECO:0007669"/>
    <property type="project" value="UniProtKB-KW"/>
</dbReference>
<sequence>MKKLILTMFAMATFQFSQAKDPVTPQVLTNHIGYETTGFKQATILGFEGDHFDSFKIINNHTKQEVTSGEVTAVGKVDNWKNWLFWTLDFTSLETPGEYIIQTSSQGKTYYSYPFQIQEQILERNTISDIVYYFRGQRAVGLFEKADAELPVMKNENGEEVIVKRIDARGGWADATGDYSKVFSHLSYSEFFNPQQIPLTVWSLFKSYEEICRRNEKGLAQVKKRMIDEAIYGADYLVNVKIPNGSFYRSVSCWGKKLPSDRKIELVDPETNEYNTNYREGAGVAIAALAMASMNEFSGQYSSEKYLETAEEAFHFLEANNQRLIIGGKENIVDDYCALVAAVELYKASKKQVYKDAADKRANKLMNRLTTNDSYQNYWRADDQDRPFFHAADAGFPVVSLLGYIQIVDEAKKQQVLEVVKKSLHFDLAISEEVNNPFNYVRQYVQHKGGKRESGFFFIHDSETAPWWQGENARLGSMATAMKLAAQHFENDQAFARQLKKYAQSQLNWVLGLNPFNSCMLEGSGYNNPQYLFFGSYEYKNAPGGIVNGITAGLTDYHDIDFQKGYAETGNDDDWRWVEQWLPHTSWFLYAVSLK</sequence>